<dbReference type="STRING" id="1054147.F4PTM5"/>
<dbReference type="GO" id="GO:0000055">
    <property type="term" value="P:ribosomal large subunit export from nucleus"/>
    <property type="evidence" value="ECO:0007669"/>
    <property type="project" value="TreeGrafter"/>
</dbReference>
<keyword evidence="3" id="KW-0813">Transport</keyword>
<evidence type="ECO:0000256" key="1">
    <source>
        <dbReference type="ARBA" id="ARBA00004123"/>
    </source>
</evidence>
<evidence type="ECO:0000313" key="7">
    <source>
        <dbReference type="EMBL" id="EGG21695.1"/>
    </source>
</evidence>
<dbReference type="InterPro" id="IPR016024">
    <property type="entry name" value="ARM-type_fold"/>
</dbReference>
<keyword evidence="5" id="KW-0539">Nucleus</keyword>
<dbReference type="OrthoDB" id="27218at2759"/>
<dbReference type="InterPro" id="IPR014877">
    <property type="entry name" value="XPO1_C_dom"/>
</dbReference>
<dbReference type="Pfam" id="PF08389">
    <property type="entry name" value="Xpo1"/>
    <property type="match status" value="1"/>
</dbReference>
<evidence type="ECO:0000259" key="6">
    <source>
        <dbReference type="PROSITE" id="PS50166"/>
    </source>
</evidence>
<dbReference type="GO" id="GO:0005737">
    <property type="term" value="C:cytoplasm"/>
    <property type="evidence" value="ECO:0007669"/>
    <property type="project" value="TreeGrafter"/>
</dbReference>
<dbReference type="Pfam" id="PF18784">
    <property type="entry name" value="CRM1_repeat_2"/>
    <property type="match status" value="1"/>
</dbReference>
<keyword evidence="4" id="KW-0653">Protein transport</keyword>
<protein>
    <recommendedName>
        <fullName evidence="6">Importin N-terminal domain-containing protein</fullName>
    </recommendedName>
</protein>
<evidence type="ECO:0000256" key="4">
    <source>
        <dbReference type="ARBA" id="ARBA00022927"/>
    </source>
</evidence>
<proteinExistence type="inferred from homology"/>
<evidence type="ECO:0000313" key="8">
    <source>
        <dbReference type="Proteomes" id="UP000007797"/>
    </source>
</evidence>
<comment type="similarity">
    <text evidence="2">Belongs to the exportin family.</text>
</comment>
<sequence length="957" mass="110743">MTVMMEQILNLDQFDINLLDNVVRTLYTSTVKQEREKAQTVLGQFQENPSAWMKVDAILEQSKIPETKFFGLIILESLIKFKWRALPREQSEGIKNFVVSMIIKLSSDPQSFQREKVFLNKLNLIFVHILKKEWPSHWSSFIPEIVNSSKTNETLCENNMVILRLLSEEIFNFGEEQMTQAKIQQLKNSFEKEFSLINELCQFILEKAHRPQLIKETLLTLQKFLSWIPLHYIIEKDKAKPSFLIQLLLQKFFPEPMFRNLSLRCLTEIVSISLPQDYQGIFVHIIDQVLAKISLKPDISKIAEDYENGDQNEQDFIQGITLFLTSFFKNNLKSMEGSLNIPYLTLGHEILVSISHVEDIEIFKICLDYWNTLASNLYSEPTRFGAPLQTTPPRIMLYKSILSKVRNVLISRMAKPEEVIIVEDENGNVIREQTRDTDSLTLYELMRETLDHWKFLKTVVKKLFEFMHESHPGVQDMACDTFLKISKATRRRFVIQQADETNPFINEILEQLPTIISDLEPHQIQTFYEAVGYMISSSTDAENRERFVILFMSLPNQTWQQIMGRASVGVENIVNLDVVKSYVNLLKTNHKAAISLGPFYLIQIKLVYLDMLNVYRAYSDYLTKHPQERSTLTKNLKTAKKETLKLLQTFIEKSEDKSLIYNNFIGPLLDAVLGDYQTNLPETREPEVLSLLSTIVNSLKQLIHPDIPKILESVFECTLNMITTNFEDFPDHRINFFTLIRSVNQNAFHVFQSLSAQQFKLLVDCIVWAFKHTERNISETGLNILKELMENINKQKEISNVFYPTYIASLLTDVLYILTDSFHKSGFPLQCEVIKVMFTVVDSGLVSTLIYDPATNPNIANNTEYLKVVITKYLSATPNVSPHQIELMTHRLFGLTNASVADFRSAVRDFLITLKEFQADNNELYIEERNAEREAALNRAKAIPGMVRPNENEEMVD</sequence>
<dbReference type="PROSITE" id="PS50166">
    <property type="entry name" value="IMPORTIN_B_NT"/>
    <property type="match status" value="1"/>
</dbReference>
<dbReference type="PANTHER" id="PTHR11223">
    <property type="entry name" value="EXPORTIN 1/5"/>
    <property type="match status" value="1"/>
</dbReference>
<dbReference type="GO" id="GO:0006611">
    <property type="term" value="P:protein export from nucleus"/>
    <property type="evidence" value="ECO:0007669"/>
    <property type="project" value="InterPro"/>
</dbReference>
<feature type="domain" description="Importin N-terminal" evidence="6">
    <location>
        <begin position="38"/>
        <end position="104"/>
    </location>
</feature>
<dbReference type="GeneID" id="14872555"/>
<dbReference type="GO" id="GO:0005049">
    <property type="term" value="F:nuclear export signal receptor activity"/>
    <property type="evidence" value="ECO:0007669"/>
    <property type="project" value="InterPro"/>
</dbReference>
<gene>
    <name evidence="7" type="ORF">DFA_01581</name>
</gene>
<dbReference type="PANTHER" id="PTHR11223:SF2">
    <property type="entry name" value="EXPORTIN-1"/>
    <property type="match status" value="1"/>
</dbReference>
<dbReference type="SMART" id="SM00913">
    <property type="entry name" value="IBN_N"/>
    <property type="match status" value="1"/>
</dbReference>
<reference evidence="8" key="1">
    <citation type="journal article" date="2011" name="Genome Res.">
        <title>Phylogeny-wide analysis of social amoeba genomes highlights ancient origins for complex intercellular communication.</title>
        <authorList>
            <person name="Heidel A.J."/>
            <person name="Lawal H.M."/>
            <person name="Felder M."/>
            <person name="Schilde C."/>
            <person name="Helps N.R."/>
            <person name="Tunggal B."/>
            <person name="Rivero F."/>
            <person name="John U."/>
            <person name="Schleicher M."/>
            <person name="Eichinger L."/>
            <person name="Platzer M."/>
            <person name="Noegel A.A."/>
            <person name="Schaap P."/>
            <person name="Gloeckner G."/>
        </authorList>
    </citation>
    <scope>NUCLEOTIDE SEQUENCE [LARGE SCALE GENOMIC DNA]</scope>
    <source>
        <strain evidence="8">SH3</strain>
    </source>
</reference>
<dbReference type="Pfam" id="PF18777">
    <property type="entry name" value="CRM1_repeat"/>
    <property type="match status" value="1"/>
</dbReference>
<dbReference type="Gene3D" id="1.25.10.10">
    <property type="entry name" value="Leucine-rich Repeat Variant"/>
    <property type="match status" value="1"/>
</dbReference>
<evidence type="ECO:0000256" key="5">
    <source>
        <dbReference type="ARBA" id="ARBA00023242"/>
    </source>
</evidence>
<dbReference type="EMBL" id="GL883010">
    <property type="protein sequence ID" value="EGG21695.1"/>
    <property type="molecule type" value="Genomic_DNA"/>
</dbReference>
<dbReference type="Pfam" id="PF03810">
    <property type="entry name" value="IBN_N"/>
    <property type="match status" value="1"/>
</dbReference>
<dbReference type="SUPFAM" id="SSF48371">
    <property type="entry name" value="ARM repeat"/>
    <property type="match status" value="2"/>
</dbReference>
<accession>F4PTM5</accession>
<name>F4PTM5_CACFS</name>
<dbReference type="GO" id="GO:0031267">
    <property type="term" value="F:small GTPase binding"/>
    <property type="evidence" value="ECO:0007669"/>
    <property type="project" value="InterPro"/>
</dbReference>
<dbReference type="RefSeq" id="XP_004359545.1">
    <property type="nucleotide sequence ID" value="XM_004359488.1"/>
</dbReference>
<dbReference type="GO" id="GO:0005634">
    <property type="term" value="C:nucleus"/>
    <property type="evidence" value="ECO:0007669"/>
    <property type="project" value="UniProtKB-SubCell"/>
</dbReference>
<dbReference type="Proteomes" id="UP000007797">
    <property type="component" value="Unassembled WGS sequence"/>
</dbReference>
<comment type="subcellular location">
    <subcellularLocation>
        <location evidence="1">Nucleus</location>
    </subcellularLocation>
</comment>
<dbReference type="InterPro" id="IPR041123">
    <property type="entry name" value="CRM1_repeat"/>
</dbReference>
<dbReference type="KEGG" id="dfa:DFA_01581"/>
<dbReference type="AlphaFoldDB" id="F4PTM5"/>
<evidence type="ECO:0000256" key="3">
    <source>
        <dbReference type="ARBA" id="ARBA00022448"/>
    </source>
</evidence>
<dbReference type="InterPro" id="IPR045065">
    <property type="entry name" value="XPO1/5"/>
</dbReference>
<evidence type="ECO:0000256" key="2">
    <source>
        <dbReference type="ARBA" id="ARBA00009466"/>
    </source>
</evidence>
<dbReference type="GO" id="GO:0000056">
    <property type="term" value="P:ribosomal small subunit export from nucleus"/>
    <property type="evidence" value="ECO:0007669"/>
    <property type="project" value="TreeGrafter"/>
</dbReference>
<dbReference type="InterPro" id="IPR001494">
    <property type="entry name" value="Importin-beta_N"/>
</dbReference>
<dbReference type="InterPro" id="IPR013598">
    <property type="entry name" value="Exportin-1/Importin-b-like"/>
</dbReference>
<dbReference type="InterPro" id="IPR041235">
    <property type="entry name" value="Exp1_repeat_2"/>
</dbReference>
<dbReference type="InterPro" id="IPR011989">
    <property type="entry name" value="ARM-like"/>
</dbReference>
<organism evidence="7 8">
    <name type="scientific">Cavenderia fasciculata</name>
    <name type="common">Slime mold</name>
    <name type="synonym">Dictyostelium fasciculatum</name>
    <dbReference type="NCBI Taxonomy" id="261658"/>
    <lineage>
        <taxon>Eukaryota</taxon>
        <taxon>Amoebozoa</taxon>
        <taxon>Evosea</taxon>
        <taxon>Eumycetozoa</taxon>
        <taxon>Dictyostelia</taxon>
        <taxon>Acytosteliales</taxon>
        <taxon>Cavenderiaceae</taxon>
        <taxon>Cavenderia</taxon>
    </lineage>
</organism>
<dbReference type="SMART" id="SM01102">
    <property type="entry name" value="CRM1_C"/>
    <property type="match status" value="1"/>
</dbReference>
<dbReference type="OMA" id="CLIEIVD"/>
<keyword evidence="8" id="KW-1185">Reference proteome</keyword>
<dbReference type="Pfam" id="PF08767">
    <property type="entry name" value="CRM1_C"/>
    <property type="match status" value="1"/>
</dbReference>